<evidence type="ECO:0008006" key="3">
    <source>
        <dbReference type="Google" id="ProtNLM"/>
    </source>
</evidence>
<evidence type="ECO:0000313" key="1">
    <source>
        <dbReference type="EMBL" id="UYO73890.1"/>
    </source>
</evidence>
<dbReference type="Proteomes" id="UP001164935">
    <property type="component" value="Chromosome"/>
</dbReference>
<organism evidence="1 2">
    <name type="scientific">Halomonas qinghailakensis</name>
    <dbReference type="NCBI Taxonomy" id="2937790"/>
    <lineage>
        <taxon>Bacteria</taxon>
        <taxon>Pseudomonadati</taxon>
        <taxon>Pseudomonadota</taxon>
        <taxon>Gammaproteobacteria</taxon>
        <taxon>Oceanospirillales</taxon>
        <taxon>Halomonadaceae</taxon>
        <taxon>Halomonas</taxon>
    </lineage>
</organism>
<dbReference type="AlphaFoldDB" id="A0AA46TP03"/>
<protein>
    <recommendedName>
        <fullName evidence="3">Sulfotransferase domain-containing protein</fullName>
    </recommendedName>
</protein>
<sequence length="338" mass="38965">MKAIIHIGTEKTGTTTLQGFIKKNRNKLLESGYYIPLSIGDGNNRGLASCAMEESRLDDFYHAQGINTKVARAEHDKHLLADLKAEMVSLGKKYHTVIFTSEHFHSRCVSQDEVNNVKGILTPYFEEFEIIVYLRPQVDMAVSLYSTYLRSGSYSKFDDFLEKHCSSDNPYYDYGNLLKKWSRTFGEQNIRVRIFDRNSMINKDVVDDFFAAVGFENCLSNFERVKNLNESLTPFGQEVLRLCNFYNYSFLVDDISFKNKLSQLINKNFVGKGYSPSASLAKKIQGGFEALNSEVAKKWFNKEKLFDFDFEAYGEGRCLEEEYKEILEFLFSSYQVKS</sequence>
<dbReference type="KEGG" id="hqn:M0220_13530"/>
<dbReference type="Gene3D" id="3.40.50.300">
    <property type="entry name" value="P-loop containing nucleotide triphosphate hydrolases"/>
    <property type="match status" value="1"/>
</dbReference>
<proteinExistence type="predicted"/>
<name>A0AA46TP03_9GAMM</name>
<gene>
    <name evidence="1" type="ORF">M0220_13530</name>
</gene>
<dbReference type="EMBL" id="CP096973">
    <property type="protein sequence ID" value="UYO73890.1"/>
    <property type="molecule type" value="Genomic_DNA"/>
</dbReference>
<dbReference type="InterPro" id="IPR027417">
    <property type="entry name" value="P-loop_NTPase"/>
</dbReference>
<evidence type="ECO:0000313" key="2">
    <source>
        <dbReference type="Proteomes" id="UP001164935"/>
    </source>
</evidence>
<reference evidence="1" key="1">
    <citation type="submission" date="2022-05" db="EMBL/GenBank/DDBJ databases">
        <title>Complete sequence of a novel PHA-producing Halomonas strain.</title>
        <authorList>
            <person name="Zheng Z."/>
        </authorList>
    </citation>
    <scope>NUCLEOTIDE SEQUENCE</scope>
    <source>
        <strain evidence="1">ZZQ-149</strain>
    </source>
</reference>
<keyword evidence="2" id="KW-1185">Reference proteome</keyword>
<accession>A0AA46TP03</accession>
<dbReference type="SUPFAM" id="SSF52540">
    <property type="entry name" value="P-loop containing nucleoside triphosphate hydrolases"/>
    <property type="match status" value="1"/>
</dbReference>
<dbReference type="RefSeq" id="WP_264017927.1">
    <property type="nucleotide sequence ID" value="NZ_CP096973.1"/>
</dbReference>